<dbReference type="EMBL" id="JAAQPF010000616">
    <property type="protein sequence ID" value="KAF5699056.1"/>
    <property type="molecule type" value="Genomic_DNA"/>
</dbReference>
<gene>
    <name evidence="2" type="ORF">FGLOB1_11608</name>
</gene>
<keyword evidence="3" id="KW-1185">Reference proteome</keyword>
<name>A0A8H6CZU0_9HYPO</name>
<sequence length="120" mass="13393">MKGVEAEVPFDQSLKLSSQSWTEHVQNFSIANAASEEFRSHLETRNNMRVKLALQLGKKLKDLVYGREQVVFKWDGMIHVSLPNVGDIEPLTTDGAATQENTVDSKEPPVSPDEPIDSKN</sequence>
<reference evidence="2 3" key="1">
    <citation type="submission" date="2020-05" db="EMBL/GenBank/DDBJ databases">
        <title>Identification and distribution of gene clusters putatively required for synthesis of sphingolipid metabolism inhibitors in phylogenetically diverse species of the filamentous fungus Fusarium.</title>
        <authorList>
            <person name="Kim H.-S."/>
            <person name="Busman M."/>
            <person name="Brown D.W."/>
            <person name="Divon H."/>
            <person name="Uhlig S."/>
            <person name="Proctor R.H."/>
        </authorList>
    </citation>
    <scope>NUCLEOTIDE SEQUENCE [LARGE SCALE GENOMIC DNA]</scope>
    <source>
        <strain evidence="2 3">NRRL 26131</strain>
    </source>
</reference>
<proteinExistence type="predicted"/>
<protein>
    <submittedName>
        <fullName evidence="2">Uncharacterized protein</fullName>
    </submittedName>
</protein>
<dbReference type="Proteomes" id="UP000532311">
    <property type="component" value="Unassembled WGS sequence"/>
</dbReference>
<organism evidence="2 3">
    <name type="scientific">Fusarium globosum</name>
    <dbReference type="NCBI Taxonomy" id="78864"/>
    <lineage>
        <taxon>Eukaryota</taxon>
        <taxon>Fungi</taxon>
        <taxon>Dikarya</taxon>
        <taxon>Ascomycota</taxon>
        <taxon>Pezizomycotina</taxon>
        <taxon>Sordariomycetes</taxon>
        <taxon>Hypocreomycetidae</taxon>
        <taxon>Hypocreales</taxon>
        <taxon>Nectriaceae</taxon>
        <taxon>Fusarium</taxon>
        <taxon>Fusarium fujikuroi species complex</taxon>
    </lineage>
</organism>
<feature type="region of interest" description="Disordered" evidence="1">
    <location>
        <begin position="89"/>
        <end position="120"/>
    </location>
</feature>
<dbReference type="AlphaFoldDB" id="A0A8H6CZU0"/>
<evidence type="ECO:0000313" key="3">
    <source>
        <dbReference type="Proteomes" id="UP000532311"/>
    </source>
</evidence>
<evidence type="ECO:0000313" key="2">
    <source>
        <dbReference type="EMBL" id="KAF5699056.1"/>
    </source>
</evidence>
<accession>A0A8H6CZU0</accession>
<comment type="caution">
    <text evidence="2">The sequence shown here is derived from an EMBL/GenBank/DDBJ whole genome shotgun (WGS) entry which is preliminary data.</text>
</comment>
<evidence type="ECO:0000256" key="1">
    <source>
        <dbReference type="SAM" id="MobiDB-lite"/>
    </source>
</evidence>